<evidence type="ECO:0000256" key="1">
    <source>
        <dbReference type="ARBA" id="ARBA00009981"/>
    </source>
</evidence>
<comment type="similarity">
    <text evidence="1">Belongs to the phD/YefM antitoxin family.</text>
</comment>
<dbReference type="SUPFAM" id="SSF143120">
    <property type="entry name" value="YefM-like"/>
    <property type="match status" value="1"/>
</dbReference>
<accession>A0ABS9VCD8</accession>
<reference evidence="2" key="1">
    <citation type="submission" date="2022-03" db="EMBL/GenBank/DDBJ databases">
        <title>De novo assembled genomes of Belliella spp. (Cyclobacteriaceae) strains.</title>
        <authorList>
            <person name="Szabo A."/>
            <person name="Korponai K."/>
            <person name="Felfoldi T."/>
        </authorList>
    </citation>
    <scope>NUCLEOTIDE SEQUENCE</scope>
    <source>
        <strain evidence="2">DSM 111903</strain>
    </source>
</reference>
<protein>
    <submittedName>
        <fullName evidence="2">Type II toxin-antitoxin system Phd/YefM family antitoxin</fullName>
    </submittedName>
</protein>
<dbReference type="EMBL" id="JAKZGO010000008">
    <property type="protein sequence ID" value="MCH7414094.1"/>
    <property type="molecule type" value="Genomic_DNA"/>
</dbReference>
<dbReference type="InterPro" id="IPR036165">
    <property type="entry name" value="YefM-like_sf"/>
</dbReference>
<comment type="caution">
    <text evidence="2">The sequence shown here is derived from an EMBL/GenBank/DDBJ whole genome shotgun (WGS) entry which is preliminary data.</text>
</comment>
<keyword evidence="3" id="KW-1185">Reference proteome</keyword>
<dbReference type="Proteomes" id="UP001165430">
    <property type="component" value="Unassembled WGS sequence"/>
</dbReference>
<dbReference type="RefSeq" id="WP_241412384.1">
    <property type="nucleotide sequence ID" value="NZ_JAKZGO010000008.1"/>
</dbReference>
<organism evidence="2 3">
    <name type="scientific">Belliella alkalica</name>
    <dbReference type="NCBI Taxonomy" id="1730871"/>
    <lineage>
        <taxon>Bacteria</taxon>
        <taxon>Pseudomonadati</taxon>
        <taxon>Bacteroidota</taxon>
        <taxon>Cytophagia</taxon>
        <taxon>Cytophagales</taxon>
        <taxon>Cyclobacteriaceae</taxon>
        <taxon>Belliella</taxon>
    </lineage>
</organism>
<evidence type="ECO:0000313" key="3">
    <source>
        <dbReference type="Proteomes" id="UP001165430"/>
    </source>
</evidence>
<proteinExistence type="inferred from homology"/>
<sequence length="82" mass="9823">MIVINSREFRENQKKYFDLVDQNERVVIKRKDKSYELTSKIKNDRFFDDPKIKERIEKSLKSLQDGKGVKLSDQELKDLFGL</sequence>
<name>A0ABS9VCD8_9BACT</name>
<evidence type="ECO:0000313" key="2">
    <source>
        <dbReference type="EMBL" id="MCH7414094.1"/>
    </source>
</evidence>
<gene>
    <name evidence="2" type="ORF">MM213_11390</name>
</gene>